<gene>
    <name evidence="1" type="primary">Acey_s0466.g1972</name>
    <name evidence="1" type="ORF">Y032_0466g1972</name>
</gene>
<protein>
    <submittedName>
        <fullName evidence="1">Uncharacterized protein</fullName>
    </submittedName>
</protein>
<dbReference type="AlphaFoldDB" id="A0A016WZ28"/>
<evidence type="ECO:0000313" key="1">
    <source>
        <dbReference type="EMBL" id="EYC44283.1"/>
    </source>
</evidence>
<comment type="caution">
    <text evidence="1">The sequence shown here is derived from an EMBL/GenBank/DDBJ whole genome shotgun (WGS) entry which is preliminary data.</text>
</comment>
<proteinExistence type="predicted"/>
<name>A0A016WZ28_9BILA</name>
<evidence type="ECO:0000313" key="2">
    <source>
        <dbReference type="Proteomes" id="UP000024635"/>
    </source>
</evidence>
<organism evidence="1 2">
    <name type="scientific">Ancylostoma ceylanicum</name>
    <dbReference type="NCBI Taxonomy" id="53326"/>
    <lineage>
        <taxon>Eukaryota</taxon>
        <taxon>Metazoa</taxon>
        <taxon>Ecdysozoa</taxon>
        <taxon>Nematoda</taxon>
        <taxon>Chromadorea</taxon>
        <taxon>Rhabditida</taxon>
        <taxon>Rhabditina</taxon>
        <taxon>Rhabditomorpha</taxon>
        <taxon>Strongyloidea</taxon>
        <taxon>Ancylostomatidae</taxon>
        <taxon>Ancylostomatinae</taxon>
        <taxon>Ancylostoma</taxon>
    </lineage>
</organism>
<reference evidence="2" key="1">
    <citation type="journal article" date="2015" name="Nat. Genet.">
        <title>The genome and transcriptome of the zoonotic hookworm Ancylostoma ceylanicum identify infection-specific gene families.</title>
        <authorList>
            <person name="Schwarz E.M."/>
            <person name="Hu Y."/>
            <person name="Antoshechkin I."/>
            <person name="Miller M.M."/>
            <person name="Sternberg P.W."/>
            <person name="Aroian R.V."/>
        </authorList>
    </citation>
    <scope>NUCLEOTIDE SEQUENCE</scope>
    <source>
        <strain evidence="2">HY135</strain>
    </source>
</reference>
<dbReference type="Proteomes" id="UP000024635">
    <property type="component" value="Unassembled WGS sequence"/>
</dbReference>
<sequence length="81" mass="9181">MWTIGAIVGVEALPSLFLHFRRGSGRASSLRRRGGRVNLVDQARTLIVEISFMLEERFAFFKTNKFRGSFTSVENNSDNSQ</sequence>
<keyword evidence="2" id="KW-1185">Reference proteome</keyword>
<dbReference type="EMBL" id="JARK01000066">
    <property type="protein sequence ID" value="EYC44283.1"/>
    <property type="molecule type" value="Genomic_DNA"/>
</dbReference>
<accession>A0A016WZ28</accession>